<evidence type="ECO:0000256" key="1">
    <source>
        <dbReference type="PROSITE-ProRule" id="PRU00708"/>
    </source>
</evidence>
<keyword evidence="4" id="KW-1185">Reference proteome</keyword>
<evidence type="ECO:0000313" key="3">
    <source>
        <dbReference type="EMBL" id="KAK6301865.1"/>
    </source>
</evidence>
<dbReference type="InterPro" id="IPR011990">
    <property type="entry name" value="TPR-like_helical_dom_sf"/>
</dbReference>
<dbReference type="PANTHER" id="PTHR24014:SF6">
    <property type="entry name" value="PENTATRICOPEPTIDE REPEAT-CONTAINING PROTEIN 1, MITOCHONDRIAL"/>
    <property type="match status" value="1"/>
</dbReference>
<dbReference type="PROSITE" id="PS51375">
    <property type="entry name" value="PPR"/>
    <property type="match status" value="3"/>
</dbReference>
<evidence type="ECO:0008006" key="5">
    <source>
        <dbReference type="Google" id="ProtNLM"/>
    </source>
</evidence>
<feature type="repeat" description="PPR" evidence="1">
    <location>
        <begin position="560"/>
        <end position="594"/>
    </location>
</feature>
<dbReference type="AlphaFoldDB" id="A0AAN8QET1"/>
<dbReference type="Proteomes" id="UP001356427">
    <property type="component" value="Unassembled WGS sequence"/>
</dbReference>
<reference evidence="3 4" key="1">
    <citation type="submission" date="2021-04" db="EMBL/GenBank/DDBJ databases">
        <authorList>
            <person name="De Guttry C."/>
            <person name="Zahm M."/>
            <person name="Klopp C."/>
            <person name="Cabau C."/>
            <person name="Louis A."/>
            <person name="Berthelot C."/>
            <person name="Parey E."/>
            <person name="Roest Crollius H."/>
            <person name="Montfort J."/>
            <person name="Robinson-Rechavi M."/>
            <person name="Bucao C."/>
            <person name="Bouchez O."/>
            <person name="Gislard M."/>
            <person name="Lluch J."/>
            <person name="Milhes M."/>
            <person name="Lampietro C."/>
            <person name="Lopez Roques C."/>
            <person name="Donnadieu C."/>
            <person name="Braasch I."/>
            <person name="Desvignes T."/>
            <person name="Postlethwait J."/>
            <person name="Bobe J."/>
            <person name="Wedekind C."/>
            <person name="Guiguen Y."/>
        </authorList>
    </citation>
    <scope>NUCLEOTIDE SEQUENCE [LARGE SCALE GENOMIC DNA]</scope>
    <source>
        <strain evidence="3">Cs_M1</strain>
        <tissue evidence="3">Blood</tissue>
    </source>
</reference>
<dbReference type="FunFam" id="1.25.40.10:FF:000638">
    <property type="entry name" value="Pentatricopeptide repeat domain 1"/>
    <property type="match status" value="1"/>
</dbReference>
<dbReference type="GO" id="GO:0042780">
    <property type="term" value="P:tRNA 3'-end processing"/>
    <property type="evidence" value="ECO:0007669"/>
    <property type="project" value="TreeGrafter"/>
</dbReference>
<dbReference type="Pfam" id="PF13812">
    <property type="entry name" value="PPR_3"/>
    <property type="match status" value="1"/>
</dbReference>
<feature type="compositionally biased region" description="Basic and acidic residues" evidence="2">
    <location>
        <begin position="408"/>
        <end position="438"/>
    </location>
</feature>
<sequence length="742" mass="82256">MLQCVSRSCLRNGRSIVDYVVRYGSTQTARGLSSLASCNTVRAPRSWSVHPVTDIRRRAFTGSVSLQSSRRIRDAPEPPAAPSRTGRAGNDLGGEDFGSLSADFSSRRAFRKTTPELQEMLYREERQAAGQEEEREPVAFRSRTGRRNTQYWYFLQCKRLIKENKLSEALSMFQSEMLEGERLQPEEYNYTVLIGGCGRAGQLKQAFKLYNDMKKRGLVPSDATYTALFNACAESPRKPSGLQQAIHLEQELRRKNHPLSDITYHALLKTHALTNHLRACLHTLRDMLQAGHAVTQETFHFLLMGCVRDRDTGFRQALQVYRQMLRMGVRPDIQNYNLLLRAARDCGVGDPAVASALLLTSDCGQGGQAVKVMGQGSAPLDVDALESQLFTQHPDNGLSHHSNRFGHHSNDPSHHSNDLSDHSNDTSHHSIDPSHHSDLNSSVVVPVTTQLVMVRKGGEQEAPIGSLPCLSAASTRPPNLLDLSVGRAGEGCVVSLGAVSGAFDRLALMGGAQGFLDKMATAGLCPDIRTLTLLADIMEPGSQSLHSLLAVAKQHGVKLDAAFYNSVIRRAARAGDLQEAKAVMSVMQERRVRADVRTYGSLALGCNRQTDALQLLGDMQAAGVRPSVQVFSALIGCASRRLDYVYLRAMLRAMREHNVPPNEIIIIQLEHASQYPPNYNQYKFRNTYLSQIDGFRGYYQQWLTTMPAQETGGPERDHPTETRQDGHQQAAVAARRYRKQHS</sequence>
<organism evidence="3 4">
    <name type="scientific">Coregonus suidteri</name>
    <dbReference type="NCBI Taxonomy" id="861788"/>
    <lineage>
        <taxon>Eukaryota</taxon>
        <taxon>Metazoa</taxon>
        <taxon>Chordata</taxon>
        <taxon>Craniata</taxon>
        <taxon>Vertebrata</taxon>
        <taxon>Euteleostomi</taxon>
        <taxon>Actinopterygii</taxon>
        <taxon>Neopterygii</taxon>
        <taxon>Teleostei</taxon>
        <taxon>Protacanthopterygii</taxon>
        <taxon>Salmoniformes</taxon>
        <taxon>Salmonidae</taxon>
        <taxon>Coregoninae</taxon>
        <taxon>Coregonus</taxon>
    </lineage>
</organism>
<feature type="region of interest" description="Disordered" evidence="2">
    <location>
        <begin position="708"/>
        <end position="742"/>
    </location>
</feature>
<gene>
    <name evidence="3" type="ORF">J4Q44_G00279180</name>
</gene>
<feature type="repeat" description="PPR" evidence="1">
    <location>
        <begin position="295"/>
        <end position="331"/>
    </location>
</feature>
<dbReference type="FunFam" id="1.25.40.10:FF:001102">
    <property type="entry name" value="Pentatricopeptide repeat domain 1"/>
    <property type="match status" value="1"/>
</dbReference>
<accession>A0AAN8QET1</accession>
<dbReference type="GO" id="GO:0005759">
    <property type="term" value="C:mitochondrial matrix"/>
    <property type="evidence" value="ECO:0007669"/>
    <property type="project" value="TreeGrafter"/>
</dbReference>
<dbReference type="Gene3D" id="1.25.40.10">
    <property type="entry name" value="Tetratricopeptide repeat domain"/>
    <property type="match status" value="3"/>
</dbReference>
<feature type="repeat" description="PPR" evidence="1">
    <location>
        <begin position="186"/>
        <end position="220"/>
    </location>
</feature>
<name>A0AAN8QET1_9TELE</name>
<evidence type="ECO:0000256" key="2">
    <source>
        <dbReference type="SAM" id="MobiDB-lite"/>
    </source>
</evidence>
<feature type="region of interest" description="Disordered" evidence="2">
    <location>
        <begin position="66"/>
        <end position="93"/>
    </location>
</feature>
<dbReference type="Pfam" id="PF13041">
    <property type="entry name" value="PPR_2"/>
    <property type="match status" value="1"/>
</dbReference>
<evidence type="ECO:0000313" key="4">
    <source>
        <dbReference type="Proteomes" id="UP001356427"/>
    </source>
</evidence>
<dbReference type="EMBL" id="JAGTTL010000026">
    <property type="protein sequence ID" value="KAK6301865.1"/>
    <property type="molecule type" value="Genomic_DNA"/>
</dbReference>
<feature type="compositionally biased region" description="Basic and acidic residues" evidence="2">
    <location>
        <begin position="713"/>
        <end position="726"/>
    </location>
</feature>
<dbReference type="PANTHER" id="PTHR24014">
    <property type="entry name" value="2-OXOGLUTARATE AND IRON-DEPENDENT OXYGENASE DOMAIN-CONTAINING PROTEIN 2"/>
    <property type="match status" value="1"/>
</dbReference>
<dbReference type="InterPro" id="IPR002885">
    <property type="entry name" value="PPR_rpt"/>
</dbReference>
<dbReference type="NCBIfam" id="TIGR00756">
    <property type="entry name" value="PPR"/>
    <property type="match status" value="2"/>
</dbReference>
<dbReference type="GO" id="GO:0000049">
    <property type="term" value="F:tRNA binding"/>
    <property type="evidence" value="ECO:0007669"/>
    <property type="project" value="TreeGrafter"/>
</dbReference>
<proteinExistence type="predicted"/>
<comment type="caution">
    <text evidence="3">The sequence shown here is derived from an EMBL/GenBank/DDBJ whole genome shotgun (WGS) entry which is preliminary data.</text>
</comment>
<protein>
    <recommendedName>
        <fullName evidence="5">Pentatricopeptide repeat domain 1</fullName>
    </recommendedName>
</protein>
<feature type="region of interest" description="Disordered" evidence="2">
    <location>
        <begin position="392"/>
        <end position="442"/>
    </location>
</feature>